<sequence>FTNVEGIDLDDDRFGLGIGMKYQYSPEITFDLDYDLELAEDFDSHTGTIGMKYKF</sequence>
<dbReference type="GO" id="GO:0019867">
    <property type="term" value="C:outer membrane"/>
    <property type="evidence" value="ECO:0007669"/>
    <property type="project" value="InterPro"/>
</dbReference>
<protein>
    <submittedName>
        <fullName evidence="1">Autotransporter outer membrane beta-barrel domain-containing protein</fullName>
    </submittedName>
</protein>
<evidence type="ECO:0000313" key="2">
    <source>
        <dbReference type="Proteomes" id="UP000614424"/>
    </source>
</evidence>
<dbReference type="SUPFAM" id="SSF103515">
    <property type="entry name" value="Autotransporter"/>
    <property type="match status" value="1"/>
</dbReference>
<dbReference type="AlphaFoldDB" id="A0A8J6TAG8"/>
<gene>
    <name evidence="1" type="ORF">H8E41_00740</name>
</gene>
<reference evidence="1 2" key="1">
    <citation type="submission" date="2020-08" db="EMBL/GenBank/DDBJ databases">
        <title>Bridging the membrane lipid divide: bacteria of the FCB group superphylum have the potential to synthesize archaeal ether lipids.</title>
        <authorList>
            <person name="Villanueva L."/>
            <person name="Von Meijenfeldt F.A.B."/>
            <person name="Westbye A.B."/>
            <person name="Yadav S."/>
            <person name="Hopmans E.C."/>
            <person name="Dutilh B.E."/>
            <person name="Sinninghe Damste J.S."/>
        </authorList>
    </citation>
    <scope>NUCLEOTIDE SEQUENCE [LARGE SCALE GENOMIC DNA]</scope>
    <source>
        <strain evidence="1">NIOZ-UU47</strain>
    </source>
</reference>
<accession>A0A8J6TAG8</accession>
<dbReference type="Proteomes" id="UP000614424">
    <property type="component" value="Unassembled WGS sequence"/>
</dbReference>
<dbReference type="InterPro" id="IPR006315">
    <property type="entry name" value="OM_autotransptr_brl_dom"/>
</dbReference>
<comment type="caution">
    <text evidence="1">The sequence shown here is derived from an EMBL/GenBank/DDBJ whole genome shotgun (WGS) entry which is preliminary data.</text>
</comment>
<dbReference type="NCBIfam" id="TIGR01414">
    <property type="entry name" value="autotrans_barl"/>
    <property type="match status" value="1"/>
</dbReference>
<feature type="non-terminal residue" evidence="1">
    <location>
        <position position="1"/>
    </location>
</feature>
<dbReference type="InterPro" id="IPR036709">
    <property type="entry name" value="Autotransporte_beta_dom_sf"/>
</dbReference>
<evidence type="ECO:0000313" key="1">
    <source>
        <dbReference type="EMBL" id="MBC8316399.1"/>
    </source>
</evidence>
<dbReference type="EMBL" id="JACNJZ010000031">
    <property type="protein sequence ID" value="MBC8316399.1"/>
    <property type="molecule type" value="Genomic_DNA"/>
</dbReference>
<organism evidence="1 2">
    <name type="scientific">Candidatus Desulfobia pelagia</name>
    <dbReference type="NCBI Taxonomy" id="2841692"/>
    <lineage>
        <taxon>Bacteria</taxon>
        <taxon>Pseudomonadati</taxon>
        <taxon>Thermodesulfobacteriota</taxon>
        <taxon>Desulfobulbia</taxon>
        <taxon>Desulfobulbales</taxon>
        <taxon>Desulfobulbaceae</taxon>
        <taxon>Candidatus Desulfobia</taxon>
    </lineage>
</organism>
<name>A0A8J6TAG8_9BACT</name>
<proteinExistence type="predicted"/>
<dbReference type="Gene3D" id="2.40.128.130">
    <property type="entry name" value="Autotransporter beta-domain"/>
    <property type="match status" value="1"/>
</dbReference>